<feature type="domain" description="AB hydrolase-1" evidence="3">
    <location>
        <begin position="43"/>
        <end position="286"/>
    </location>
</feature>
<evidence type="ECO:0000256" key="2">
    <source>
        <dbReference type="SAM" id="SignalP"/>
    </source>
</evidence>
<reference evidence="4 5" key="1">
    <citation type="submission" date="2015-05" db="EMBL/GenBank/DDBJ databases">
        <title>Genome sequencing and analysis of members of genus Stenotrophomonas.</title>
        <authorList>
            <person name="Patil P.P."/>
            <person name="Midha S."/>
            <person name="Patil P.B."/>
        </authorList>
    </citation>
    <scope>NUCLEOTIDE SEQUENCE [LARGE SCALE GENOMIC DNA]</scope>
    <source>
        <strain evidence="4 5">DSM 12575</strain>
    </source>
</reference>
<dbReference type="Pfam" id="PF12697">
    <property type="entry name" value="Abhydrolase_6"/>
    <property type="match status" value="1"/>
</dbReference>
<dbReference type="GO" id="GO:0016787">
    <property type="term" value="F:hydrolase activity"/>
    <property type="evidence" value="ECO:0007669"/>
    <property type="project" value="UniProtKB-KW"/>
</dbReference>
<comment type="caution">
    <text evidence="4">The sequence shown here is derived from an EMBL/GenBank/DDBJ whole genome shotgun (WGS) entry which is preliminary data.</text>
</comment>
<dbReference type="InterPro" id="IPR000073">
    <property type="entry name" value="AB_hydrolase_1"/>
</dbReference>
<keyword evidence="2" id="KW-0732">Signal</keyword>
<accession>A0ABR5NJT6</accession>
<gene>
    <name evidence="4" type="ORF">ABB22_09850</name>
</gene>
<dbReference type="EMBL" id="LDJG01000014">
    <property type="protein sequence ID" value="KRG57334.1"/>
    <property type="molecule type" value="Genomic_DNA"/>
</dbReference>
<dbReference type="SUPFAM" id="SSF53474">
    <property type="entry name" value="alpha/beta-Hydrolases"/>
    <property type="match status" value="1"/>
</dbReference>
<dbReference type="PANTHER" id="PTHR43798:SF31">
    <property type="entry name" value="AB HYDROLASE SUPERFAMILY PROTEIN YCLE"/>
    <property type="match status" value="1"/>
</dbReference>
<evidence type="ECO:0000259" key="3">
    <source>
        <dbReference type="Pfam" id="PF12697"/>
    </source>
</evidence>
<dbReference type="Proteomes" id="UP000050902">
    <property type="component" value="Unassembled WGS sequence"/>
</dbReference>
<dbReference type="PANTHER" id="PTHR43798">
    <property type="entry name" value="MONOACYLGLYCEROL LIPASE"/>
    <property type="match status" value="1"/>
</dbReference>
<evidence type="ECO:0000313" key="4">
    <source>
        <dbReference type="EMBL" id="KRG57334.1"/>
    </source>
</evidence>
<sequence>MRSSKRSSALLLLLLAAPIAANAATETVFQDIKVEVVGRGVPVLMVPGLNSNADTWRGTCQALQPQVQCHLVSLPGFAGQPAVEGEAFLVPMRDRLLAYIAERKLQKPAVMGHSLGGVLALQMALAQPQAVGKLVIVDSLPYFGAIQNPAATVETVRPMAEQMRMAMLAQPEAAYLAQAEASAKGLVRDASRWDTLTAWSRSSARSATTAALYDMMTTDLRSEVAAIRSPTLVLGSWAAYQSMGGTMESTRAIFAAQYAKLPGVDIRMSEAGYHFLTWDDPRWVEAQVRQFLELAP</sequence>
<protein>
    <submittedName>
        <fullName evidence="4">Alpha/beta hydrolase</fullName>
    </submittedName>
</protein>
<evidence type="ECO:0000313" key="5">
    <source>
        <dbReference type="Proteomes" id="UP000050902"/>
    </source>
</evidence>
<keyword evidence="5" id="KW-1185">Reference proteome</keyword>
<proteinExistence type="predicted"/>
<feature type="signal peptide" evidence="2">
    <location>
        <begin position="1"/>
        <end position="23"/>
    </location>
</feature>
<dbReference type="InterPro" id="IPR029058">
    <property type="entry name" value="AB_hydrolase_fold"/>
</dbReference>
<dbReference type="InterPro" id="IPR050266">
    <property type="entry name" value="AB_hydrolase_sf"/>
</dbReference>
<dbReference type="Gene3D" id="3.40.50.1820">
    <property type="entry name" value="alpha/beta hydrolase"/>
    <property type="match status" value="1"/>
</dbReference>
<feature type="chain" id="PRO_5047170348" evidence="2">
    <location>
        <begin position="24"/>
        <end position="296"/>
    </location>
</feature>
<keyword evidence="1 4" id="KW-0378">Hydrolase</keyword>
<evidence type="ECO:0000256" key="1">
    <source>
        <dbReference type="ARBA" id="ARBA00022801"/>
    </source>
</evidence>
<organism evidence="4 5">
    <name type="scientific">Stenotrophomonas nitritireducens</name>
    <dbReference type="NCBI Taxonomy" id="83617"/>
    <lineage>
        <taxon>Bacteria</taxon>
        <taxon>Pseudomonadati</taxon>
        <taxon>Pseudomonadota</taxon>
        <taxon>Gammaproteobacteria</taxon>
        <taxon>Lysobacterales</taxon>
        <taxon>Lysobacteraceae</taxon>
        <taxon>Stenotrophomonas</taxon>
    </lineage>
</organism>
<name>A0ABR5NJT6_9GAMM</name>